<dbReference type="EMBL" id="AZCZ01000095">
    <property type="protein sequence ID" value="KRK32488.1"/>
    <property type="molecule type" value="Genomic_DNA"/>
</dbReference>
<gene>
    <name evidence="7" type="ORF">FD07_GL002328</name>
</gene>
<dbReference type="GO" id="GO:0004803">
    <property type="term" value="F:transposase activity"/>
    <property type="evidence" value="ECO:0007669"/>
    <property type="project" value="InterPro"/>
</dbReference>
<dbReference type="InterPro" id="IPR001584">
    <property type="entry name" value="Integrase_cat-core"/>
</dbReference>
<dbReference type="GO" id="GO:0005829">
    <property type="term" value="C:cytosol"/>
    <property type="evidence" value="ECO:0007669"/>
    <property type="project" value="TreeGrafter"/>
</dbReference>
<proteinExistence type="inferred from homology"/>
<dbReference type="InterPro" id="IPR051917">
    <property type="entry name" value="Transposase-Integrase"/>
</dbReference>
<keyword evidence="4" id="KW-0238">DNA-binding</keyword>
<dbReference type="Pfam" id="PF13936">
    <property type="entry name" value="HTH_38"/>
    <property type="match status" value="1"/>
</dbReference>
<dbReference type="GO" id="GO:0006313">
    <property type="term" value="P:DNA transposition"/>
    <property type="evidence" value="ECO:0007669"/>
    <property type="project" value="InterPro"/>
</dbReference>
<dbReference type="GO" id="GO:0015074">
    <property type="term" value="P:DNA integration"/>
    <property type="evidence" value="ECO:0007669"/>
    <property type="project" value="InterPro"/>
</dbReference>
<reference evidence="7 8" key="1">
    <citation type="journal article" date="2015" name="Genome Announc.">
        <title>Expanding the biotechnology potential of lactobacilli through comparative genomics of 213 strains and associated genera.</title>
        <authorList>
            <person name="Sun Z."/>
            <person name="Harris H.M."/>
            <person name="McCann A."/>
            <person name="Guo C."/>
            <person name="Argimon S."/>
            <person name="Zhang W."/>
            <person name="Yang X."/>
            <person name="Jeffery I.B."/>
            <person name="Cooney J.C."/>
            <person name="Kagawa T.F."/>
            <person name="Liu W."/>
            <person name="Song Y."/>
            <person name="Salvetti E."/>
            <person name="Wrobel A."/>
            <person name="Rasinkangas P."/>
            <person name="Parkhill J."/>
            <person name="Rea M.C."/>
            <person name="O'Sullivan O."/>
            <person name="Ritari J."/>
            <person name="Douillard F.P."/>
            <person name="Paul Ross R."/>
            <person name="Yang R."/>
            <person name="Briner A.E."/>
            <person name="Felis G.E."/>
            <person name="de Vos W.M."/>
            <person name="Barrangou R."/>
            <person name="Klaenhammer T.R."/>
            <person name="Caufield P.W."/>
            <person name="Cui Y."/>
            <person name="Zhang H."/>
            <person name="O'Toole P.W."/>
        </authorList>
    </citation>
    <scope>NUCLEOTIDE SEQUENCE [LARGE SCALE GENOMIC DNA]</scope>
    <source>
        <strain evidence="7 8">ATCC 53295</strain>
    </source>
</reference>
<dbReference type="PROSITE" id="PS50994">
    <property type="entry name" value="INTEGRASE"/>
    <property type="match status" value="1"/>
</dbReference>
<dbReference type="RefSeq" id="WP_056990137.1">
    <property type="nucleotide sequence ID" value="NZ_AZCZ01000095.1"/>
</dbReference>
<protein>
    <submittedName>
        <fullName evidence="7">Transposase</fullName>
    </submittedName>
</protein>
<dbReference type="InterPro" id="IPR036397">
    <property type="entry name" value="RNaseH_sf"/>
</dbReference>
<dbReference type="InterPro" id="IPR053392">
    <property type="entry name" value="Transposase_IS30-like"/>
</dbReference>
<dbReference type="eggNOG" id="COG2826">
    <property type="taxonomic scope" value="Bacteria"/>
</dbReference>
<dbReference type="PATRIC" id="fig|1267003.4.peg.2459"/>
<evidence type="ECO:0000256" key="5">
    <source>
        <dbReference type="ARBA" id="ARBA00023172"/>
    </source>
</evidence>
<comment type="caution">
    <text evidence="7">The sequence shown here is derived from an EMBL/GenBank/DDBJ whole genome shotgun (WGS) entry which is preliminary data.</text>
</comment>
<accession>A0A0R1GEH3</accession>
<evidence type="ECO:0000259" key="6">
    <source>
        <dbReference type="PROSITE" id="PS50994"/>
    </source>
</evidence>
<organism evidence="7 8">
    <name type="scientific">Levilactobacillus parabrevis ATCC 53295</name>
    <dbReference type="NCBI Taxonomy" id="1267003"/>
    <lineage>
        <taxon>Bacteria</taxon>
        <taxon>Bacillati</taxon>
        <taxon>Bacillota</taxon>
        <taxon>Bacilli</taxon>
        <taxon>Lactobacillales</taxon>
        <taxon>Lactobacillaceae</taxon>
        <taxon>Levilactobacillus</taxon>
    </lineage>
</organism>
<comment type="similarity">
    <text evidence="2">Belongs to the transposase IS30 family.</text>
</comment>
<dbReference type="Proteomes" id="UP000051176">
    <property type="component" value="Unassembled WGS sequence"/>
</dbReference>
<dbReference type="Gene3D" id="3.30.420.10">
    <property type="entry name" value="Ribonuclease H-like superfamily/Ribonuclease H"/>
    <property type="match status" value="1"/>
</dbReference>
<keyword evidence="3" id="KW-0815">Transposition</keyword>
<evidence type="ECO:0000256" key="2">
    <source>
        <dbReference type="ARBA" id="ARBA00006363"/>
    </source>
</evidence>
<dbReference type="PANTHER" id="PTHR10948">
    <property type="entry name" value="TRANSPOSASE"/>
    <property type="match status" value="1"/>
</dbReference>
<dbReference type="InterPro" id="IPR001598">
    <property type="entry name" value="Transposase_IS30_CS"/>
</dbReference>
<name>A0A0R1GEH3_9LACO</name>
<dbReference type="InterPro" id="IPR012337">
    <property type="entry name" value="RNaseH-like_sf"/>
</dbReference>
<evidence type="ECO:0000256" key="3">
    <source>
        <dbReference type="ARBA" id="ARBA00022578"/>
    </source>
</evidence>
<dbReference type="Gene3D" id="1.10.10.60">
    <property type="entry name" value="Homeodomain-like"/>
    <property type="match status" value="1"/>
</dbReference>
<dbReference type="PANTHER" id="PTHR10948:SF23">
    <property type="entry name" value="TRANSPOSASE INSI FOR INSERTION SEQUENCE ELEMENT IS30A-RELATED"/>
    <property type="match status" value="1"/>
</dbReference>
<dbReference type="GO" id="GO:0003677">
    <property type="term" value="F:DNA binding"/>
    <property type="evidence" value="ECO:0007669"/>
    <property type="project" value="UniProtKB-KW"/>
</dbReference>
<dbReference type="PROSITE" id="PS01043">
    <property type="entry name" value="TRANSPOSASE_IS30"/>
    <property type="match status" value="1"/>
</dbReference>
<evidence type="ECO:0000256" key="4">
    <source>
        <dbReference type="ARBA" id="ARBA00023125"/>
    </source>
</evidence>
<dbReference type="InterPro" id="IPR025246">
    <property type="entry name" value="IS30-like_HTH"/>
</dbReference>
<keyword evidence="8" id="KW-1185">Reference proteome</keyword>
<sequence length="359" mass="41318">MTQSNHTTTITYQQLSAEERGQIEAFLKDHQSVRQIARNLHRNPSTISREIKRGTVRQLNSDYLPYYQYFAEAGQAVYEKDRLKCHSKGLLKRCWLFFKLLVQALKTKIRVDSVDSFVHRFHQLYPDKPCPSTPTVYRYIDLGYLDLCNADLPVKLRRRVKSTRRTRSRKNKKILGSSIDERPAIVDQRILVGDWEGDLVKGKRVASEPALMTLTERVSRFEIIVKIPDYHADTCRQALQGVITAYGPKNFQSITFDNGSEFAELDQVQGTKVYFAHPYTPSERGSNENLNGLIREYIPKGISLKNFDLPTIQAIQNALNHRLRKSLGYASAAQVFKTQVFKNMHPVMLTPYCPVLHLI</sequence>
<feature type="domain" description="Integrase catalytic" evidence="6">
    <location>
        <begin position="179"/>
        <end position="340"/>
    </location>
</feature>
<comment type="function">
    <text evidence="1">Required for the transposition of the insertion element.</text>
</comment>
<evidence type="ECO:0000313" key="7">
    <source>
        <dbReference type="EMBL" id="KRK32488.1"/>
    </source>
</evidence>
<dbReference type="AlphaFoldDB" id="A0A0R1GEH3"/>
<evidence type="ECO:0000256" key="1">
    <source>
        <dbReference type="ARBA" id="ARBA00002190"/>
    </source>
</evidence>
<dbReference type="SUPFAM" id="SSF53098">
    <property type="entry name" value="Ribonuclease H-like"/>
    <property type="match status" value="1"/>
</dbReference>
<dbReference type="NCBIfam" id="NF033563">
    <property type="entry name" value="transpos_IS30"/>
    <property type="match status" value="1"/>
</dbReference>
<keyword evidence="5" id="KW-0233">DNA recombination</keyword>
<evidence type="ECO:0000313" key="8">
    <source>
        <dbReference type="Proteomes" id="UP000051176"/>
    </source>
</evidence>